<keyword evidence="8" id="KW-1185">Reference proteome</keyword>
<evidence type="ECO:0000259" key="6">
    <source>
        <dbReference type="PROSITE" id="PS50110"/>
    </source>
</evidence>
<dbReference type="PROSITE" id="PS50043">
    <property type="entry name" value="HTH_LUXR_2"/>
    <property type="match status" value="1"/>
</dbReference>
<name>A0A1V3NBG5_9GAMM</name>
<accession>A0A1V3NBG5</accession>
<dbReference type="PRINTS" id="PR00038">
    <property type="entry name" value="HTHLUXR"/>
</dbReference>
<dbReference type="STRING" id="108003.B1C78_15090"/>
<dbReference type="CDD" id="cd06170">
    <property type="entry name" value="LuxR_C_like"/>
    <property type="match status" value="1"/>
</dbReference>
<dbReference type="InterPro" id="IPR039420">
    <property type="entry name" value="WalR-like"/>
</dbReference>
<dbReference type="InterPro" id="IPR011006">
    <property type="entry name" value="CheY-like_superfamily"/>
</dbReference>
<dbReference type="SUPFAM" id="SSF46894">
    <property type="entry name" value="C-terminal effector domain of the bipartite response regulators"/>
    <property type="match status" value="1"/>
</dbReference>
<feature type="domain" description="HTH luxR-type" evidence="5">
    <location>
        <begin position="155"/>
        <end position="220"/>
    </location>
</feature>
<dbReference type="PANTHER" id="PTHR43214">
    <property type="entry name" value="TWO-COMPONENT RESPONSE REGULATOR"/>
    <property type="match status" value="1"/>
</dbReference>
<dbReference type="InterPro" id="IPR036388">
    <property type="entry name" value="WH-like_DNA-bd_sf"/>
</dbReference>
<feature type="modified residue" description="4-aspartylphosphate" evidence="4">
    <location>
        <position position="54"/>
    </location>
</feature>
<dbReference type="Pfam" id="PF00072">
    <property type="entry name" value="Response_reg"/>
    <property type="match status" value="1"/>
</dbReference>
<dbReference type="SUPFAM" id="SSF52172">
    <property type="entry name" value="CheY-like"/>
    <property type="match status" value="1"/>
</dbReference>
<dbReference type="EMBL" id="MVBK01000101">
    <property type="protein sequence ID" value="OOG22449.1"/>
    <property type="molecule type" value="Genomic_DNA"/>
</dbReference>
<evidence type="ECO:0000259" key="5">
    <source>
        <dbReference type="PROSITE" id="PS50043"/>
    </source>
</evidence>
<comment type="caution">
    <text evidence="7">The sequence shown here is derived from an EMBL/GenBank/DDBJ whole genome shotgun (WGS) entry which is preliminary data.</text>
</comment>
<evidence type="ECO:0000256" key="2">
    <source>
        <dbReference type="ARBA" id="ARBA00023125"/>
    </source>
</evidence>
<feature type="domain" description="Response regulatory" evidence="6">
    <location>
        <begin position="3"/>
        <end position="119"/>
    </location>
</feature>
<proteinExistence type="predicted"/>
<dbReference type="InterPro" id="IPR016032">
    <property type="entry name" value="Sig_transdc_resp-reg_C-effctor"/>
</dbReference>
<dbReference type="PANTHER" id="PTHR43214:SF41">
    <property type="entry name" value="NITRATE_NITRITE RESPONSE REGULATOR PROTEIN NARP"/>
    <property type="match status" value="1"/>
</dbReference>
<protein>
    <recommendedName>
        <fullName evidence="9">DNA-binding response regulator</fullName>
    </recommendedName>
</protein>
<keyword evidence="2" id="KW-0238">DNA-binding</keyword>
<evidence type="ECO:0000313" key="7">
    <source>
        <dbReference type="EMBL" id="OOG22449.1"/>
    </source>
</evidence>
<dbReference type="GO" id="GO:0003677">
    <property type="term" value="F:DNA binding"/>
    <property type="evidence" value="ECO:0007669"/>
    <property type="project" value="UniProtKB-KW"/>
</dbReference>
<sequence>MQRILIAERHPETGAWLEDVTREAFPDVGVDTVATVGEARERLQARDYNLVLLDMDLPAAGAVGLLQWLRRASPGTWAVTTAFHEDDEQVFSALCAGTRGYLLKDQARVDLVNQLRQISRDDPPLSPTVVRRILRYFQESTDSSAVEPGLSAGASGPTGKSLTARERQVVGLISRGFSRQDIAMAMGIRPNTAASYIKSVYRKLRVSGRAEATLEAVRRGLVDAHHRRAVS</sequence>
<evidence type="ECO:0000256" key="1">
    <source>
        <dbReference type="ARBA" id="ARBA00023015"/>
    </source>
</evidence>
<dbReference type="Gene3D" id="3.40.50.2300">
    <property type="match status" value="1"/>
</dbReference>
<dbReference type="SMART" id="SM00421">
    <property type="entry name" value="HTH_LUXR"/>
    <property type="match status" value="1"/>
</dbReference>
<gene>
    <name evidence="7" type="ORF">B1C78_15090</name>
</gene>
<keyword evidence="1" id="KW-0805">Transcription regulation</keyword>
<dbReference type="GO" id="GO:0000160">
    <property type="term" value="P:phosphorelay signal transduction system"/>
    <property type="evidence" value="ECO:0007669"/>
    <property type="project" value="InterPro"/>
</dbReference>
<evidence type="ECO:0000313" key="8">
    <source>
        <dbReference type="Proteomes" id="UP000189462"/>
    </source>
</evidence>
<dbReference type="InterPro" id="IPR001789">
    <property type="entry name" value="Sig_transdc_resp-reg_receiver"/>
</dbReference>
<dbReference type="GO" id="GO:0006355">
    <property type="term" value="P:regulation of DNA-templated transcription"/>
    <property type="evidence" value="ECO:0007669"/>
    <property type="project" value="InterPro"/>
</dbReference>
<evidence type="ECO:0000256" key="3">
    <source>
        <dbReference type="ARBA" id="ARBA00023163"/>
    </source>
</evidence>
<keyword evidence="3" id="KW-0804">Transcription</keyword>
<reference evidence="7 8" key="1">
    <citation type="submission" date="2017-02" db="EMBL/GenBank/DDBJ databases">
        <title>Genomic diversity within the haloalkaliphilic genus Thioalkalivibrio.</title>
        <authorList>
            <person name="Ahn A.-C."/>
            <person name="Meier-Kolthoff J."/>
            <person name="Overmars L."/>
            <person name="Richter M."/>
            <person name="Woyke T."/>
            <person name="Sorokin D.Y."/>
            <person name="Muyzer G."/>
        </authorList>
    </citation>
    <scope>NUCLEOTIDE SEQUENCE [LARGE SCALE GENOMIC DNA]</scope>
    <source>
        <strain evidence="7 8">ALJD</strain>
    </source>
</reference>
<dbReference type="InterPro" id="IPR000792">
    <property type="entry name" value="Tscrpt_reg_LuxR_C"/>
</dbReference>
<evidence type="ECO:0008006" key="9">
    <source>
        <dbReference type="Google" id="ProtNLM"/>
    </source>
</evidence>
<keyword evidence="4" id="KW-0597">Phosphoprotein</keyword>
<organism evidence="7 8">
    <name type="scientific">Thioalkalivibrio denitrificans</name>
    <dbReference type="NCBI Taxonomy" id="108003"/>
    <lineage>
        <taxon>Bacteria</taxon>
        <taxon>Pseudomonadati</taxon>
        <taxon>Pseudomonadota</taxon>
        <taxon>Gammaproteobacteria</taxon>
        <taxon>Chromatiales</taxon>
        <taxon>Ectothiorhodospiraceae</taxon>
        <taxon>Thioalkalivibrio</taxon>
    </lineage>
</organism>
<dbReference type="PROSITE" id="PS50110">
    <property type="entry name" value="RESPONSE_REGULATORY"/>
    <property type="match status" value="1"/>
</dbReference>
<dbReference type="SMART" id="SM00448">
    <property type="entry name" value="REC"/>
    <property type="match status" value="1"/>
</dbReference>
<dbReference type="Proteomes" id="UP000189462">
    <property type="component" value="Unassembled WGS sequence"/>
</dbReference>
<evidence type="ECO:0000256" key="4">
    <source>
        <dbReference type="PROSITE-ProRule" id="PRU00169"/>
    </source>
</evidence>
<dbReference type="AlphaFoldDB" id="A0A1V3NBG5"/>
<dbReference type="Pfam" id="PF00196">
    <property type="entry name" value="GerE"/>
    <property type="match status" value="1"/>
</dbReference>
<dbReference type="Gene3D" id="1.10.10.10">
    <property type="entry name" value="Winged helix-like DNA-binding domain superfamily/Winged helix DNA-binding domain"/>
    <property type="match status" value="1"/>
</dbReference>